<dbReference type="InterPro" id="IPR013785">
    <property type="entry name" value="Aldolase_TIM"/>
</dbReference>
<dbReference type="CDD" id="cd02068">
    <property type="entry name" value="radical_SAM_B12_BD"/>
    <property type="match status" value="1"/>
</dbReference>
<dbReference type="InterPro" id="IPR006638">
    <property type="entry name" value="Elp3/MiaA/NifB-like_rSAM"/>
</dbReference>
<dbReference type="SFLD" id="SFLDG01123">
    <property type="entry name" value="methyltransferase_(Class_B)"/>
    <property type="match status" value="1"/>
</dbReference>
<dbReference type="GO" id="GO:0005829">
    <property type="term" value="C:cytosol"/>
    <property type="evidence" value="ECO:0007669"/>
    <property type="project" value="TreeGrafter"/>
</dbReference>
<keyword evidence="4" id="KW-0949">S-adenosyl-L-methionine</keyword>
<dbReference type="Gene3D" id="3.20.20.70">
    <property type="entry name" value="Aldolase class I"/>
    <property type="match status" value="1"/>
</dbReference>
<dbReference type="Pfam" id="PF04055">
    <property type="entry name" value="Radical_SAM"/>
    <property type="match status" value="1"/>
</dbReference>
<dbReference type="PANTHER" id="PTHR43409:SF7">
    <property type="entry name" value="BLL1977 PROTEIN"/>
    <property type="match status" value="1"/>
</dbReference>
<accession>A0A1M6M862</accession>
<evidence type="ECO:0000256" key="2">
    <source>
        <dbReference type="ARBA" id="ARBA00022603"/>
    </source>
</evidence>
<dbReference type="OrthoDB" id="9804952at2"/>
<dbReference type="InterPro" id="IPR058240">
    <property type="entry name" value="rSAM_sf"/>
</dbReference>
<comment type="cofactor">
    <cofactor evidence="1">
        <name>[4Fe-4S] cluster</name>
        <dbReference type="ChEBI" id="CHEBI:49883"/>
    </cofactor>
</comment>
<evidence type="ECO:0000259" key="8">
    <source>
        <dbReference type="PROSITE" id="PS51332"/>
    </source>
</evidence>
<keyword evidence="6" id="KW-0408">Iron</keyword>
<evidence type="ECO:0000256" key="1">
    <source>
        <dbReference type="ARBA" id="ARBA00001966"/>
    </source>
</evidence>
<dbReference type="EMBL" id="FQZU01000012">
    <property type="protein sequence ID" value="SHJ79658.1"/>
    <property type="molecule type" value="Genomic_DNA"/>
</dbReference>
<protein>
    <submittedName>
        <fullName evidence="10">Radical SAM superfamily enzyme YgiQ, UPF0313 family</fullName>
    </submittedName>
</protein>
<gene>
    <name evidence="10" type="ORF">SAMN02745216_02273</name>
</gene>
<keyword evidence="5" id="KW-0479">Metal-binding</keyword>
<dbReference type="InterPro" id="IPR006158">
    <property type="entry name" value="Cobalamin-bd"/>
</dbReference>
<keyword evidence="2" id="KW-0489">Methyltransferase</keyword>
<evidence type="ECO:0000256" key="5">
    <source>
        <dbReference type="ARBA" id="ARBA00022723"/>
    </source>
</evidence>
<dbReference type="GO" id="GO:0003824">
    <property type="term" value="F:catalytic activity"/>
    <property type="evidence" value="ECO:0007669"/>
    <property type="project" value="InterPro"/>
</dbReference>
<organism evidence="10 11">
    <name type="scientific">Desulfatibacillum alkenivorans DSM 16219</name>
    <dbReference type="NCBI Taxonomy" id="1121393"/>
    <lineage>
        <taxon>Bacteria</taxon>
        <taxon>Pseudomonadati</taxon>
        <taxon>Thermodesulfobacteriota</taxon>
        <taxon>Desulfobacteria</taxon>
        <taxon>Desulfobacterales</taxon>
        <taxon>Desulfatibacillaceae</taxon>
        <taxon>Desulfatibacillum</taxon>
    </lineage>
</organism>
<feature type="domain" description="B12-binding" evidence="8">
    <location>
        <begin position="1"/>
        <end position="125"/>
    </location>
</feature>
<evidence type="ECO:0000259" key="9">
    <source>
        <dbReference type="PROSITE" id="PS51918"/>
    </source>
</evidence>
<evidence type="ECO:0000256" key="3">
    <source>
        <dbReference type="ARBA" id="ARBA00022679"/>
    </source>
</evidence>
<dbReference type="PANTHER" id="PTHR43409">
    <property type="entry name" value="ANAEROBIC MAGNESIUM-PROTOPORPHYRIN IX MONOMETHYL ESTER CYCLASE-RELATED"/>
    <property type="match status" value="1"/>
</dbReference>
<proteinExistence type="predicted"/>
<evidence type="ECO:0000256" key="4">
    <source>
        <dbReference type="ARBA" id="ARBA00022691"/>
    </source>
</evidence>
<dbReference type="InterPro" id="IPR007197">
    <property type="entry name" value="rSAM"/>
</dbReference>
<reference evidence="11" key="1">
    <citation type="submission" date="2016-11" db="EMBL/GenBank/DDBJ databases">
        <authorList>
            <person name="Varghese N."/>
            <person name="Submissions S."/>
        </authorList>
    </citation>
    <scope>NUCLEOTIDE SEQUENCE [LARGE SCALE GENOMIC DNA]</scope>
    <source>
        <strain evidence="11">DSM 16219</strain>
    </source>
</reference>
<name>A0A1M6M862_9BACT</name>
<dbReference type="Pfam" id="PF02310">
    <property type="entry name" value="B12-binding"/>
    <property type="match status" value="1"/>
</dbReference>
<keyword evidence="7" id="KW-0411">Iron-sulfur</keyword>
<dbReference type="Proteomes" id="UP000183994">
    <property type="component" value="Unassembled WGS sequence"/>
</dbReference>
<evidence type="ECO:0000313" key="10">
    <source>
        <dbReference type="EMBL" id="SHJ79658.1"/>
    </source>
</evidence>
<keyword evidence="3" id="KW-0808">Transferase</keyword>
<dbReference type="GO" id="GO:0046872">
    <property type="term" value="F:metal ion binding"/>
    <property type="evidence" value="ECO:0007669"/>
    <property type="project" value="UniProtKB-KW"/>
</dbReference>
<dbReference type="GO" id="GO:0031419">
    <property type="term" value="F:cobalamin binding"/>
    <property type="evidence" value="ECO:0007669"/>
    <property type="project" value="InterPro"/>
</dbReference>
<dbReference type="SMART" id="SM00729">
    <property type="entry name" value="Elp3"/>
    <property type="match status" value="1"/>
</dbReference>
<dbReference type="SFLD" id="SFLDG01082">
    <property type="entry name" value="B12-binding_domain_containing"/>
    <property type="match status" value="1"/>
</dbReference>
<dbReference type="CDD" id="cd01335">
    <property type="entry name" value="Radical_SAM"/>
    <property type="match status" value="1"/>
</dbReference>
<evidence type="ECO:0000313" key="11">
    <source>
        <dbReference type="Proteomes" id="UP000183994"/>
    </source>
</evidence>
<dbReference type="PROSITE" id="PS51918">
    <property type="entry name" value="RADICAL_SAM"/>
    <property type="match status" value="1"/>
</dbReference>
<dbReference type="InterPro" id="IPR034466">
    <property type="entry name" value="Methyltransferase_Class_B"/>
</dbReference>
<evidence type="ECO:0000256" key="6">
    <source>
        <dbReference type="ARBA" id="ARBA00023004"/>
    </source>
</evidence>
<sequence>MRVAFIQNFFEELTGPLILCELLERQGHRVKFFLPDRGWTRKLKAFSPEMVAMSVCTGEHPGMLETASWVKKFINPAPLVVMGGPHPTFFPEVIEHPCVDAICRGEGENAFPALAASINGKGPAVDIDGFWIKREGRVYKNPPADLVEDLDQIPIPSRKNLFKDYPFIQKLPFRKMITGRGCPYNCSYCYNRALKDILKGKGRYLRRRSVTHVVDEAAYLKQTFGTKFIDFNDDIFTVDPDWILEFSDQYASRIKVPFCCNVRVDRLDEQGARALARAGCRVVKFGLESGDEHFRRTVLNKSTTDDDIRRCAEILHASGIKIQTYNMLGLPGETLQQAMKTVRLNQEIKPYYAWCSLAQPYPGTAMAEQFAQAPEQVKDQVEQCPASWFDTSIAPLEDRERLINLHKFFALLVRFPKLEPLVMKLVELPENGLFRALYQAVYGLHMKAMVKASWPRVLSMYLKLRKQY</sequence>
<evidence type="ECO:0000256" key="7">
    <source>
        <dbReference type="ARBA" id="ARBA00023014"/>
    </source>
</evidence>
<dbReference type="SFLD" id="SFLDS00029">
    <property type="entry name" value="Radical_SAM"/>
    <property type="match status" value="1"/>
</dbReference>
<feature type="domain" description="Radical SAM core" evidence="9">
    <location>
        <begin position="168"/>
        <end position="412"/>
    </location>
</feature>
<dbReference type="GO" id="GO:0051539">
    <property type="term" value="F:4 iron, 4 sulfur cluster binding"/>
    <property type="evidence" value="ECO:0007669"/>
    <property type="project" value="UniProtKB-KW"/>
</dbReference>
<dbReference type="PROSITE" id="PS51332">
    <property type="entry name" value="B12_BINDING"/>
    <property type="match status" value="1"/>
</dbReference>
<dbReference type="SUPFAM" id="SSF102114">
    <property type="entry name" value="Radical SAM enzymes"/>
    <property type="match status" value="1"/>
</dbReference>
<dbReference type="RefSeq" id="WP_073475825.1">
    <property type="nucleotide sequence ID" value="NZ_FQZU01000012.1"/>
</dbReference>
<dbReference type="InterPro" id="IPR051198">
    <property type="entry name" value="BchE-like"/>
</dbReference>
<keyword evidence="11" id="KW-1185">Reference proteome</keyword>
<dbReference type="AlphaFoldDB" id="A0A1M6M862"/>
<dbReference type="STRING" id="1121393.SAMN02745216_02273"/>
<dbReference type="Gene3D" id="3.40.50.280">
    <property type="entry name" value="Cobalamin-binding domain"/>
    <property type="match status" value="1"/>
</dbReference>